<dbReference type="RefSeq" id="WP_028991524.1">
    <property type="nucleotide sequence ID" value="NZ_JAURUP010000004.1"/>
</dbReference>
<evidence type="ECO:0000313" key="2">
    <source>
        <dbReference type="Proteomes" id="UP001223886"/>
    </source>
</evidence>
<comment type="caution">
    <text evidence="1">The sequence shown here is derived from an EMBL/GenBank/DDBJ whole genome shotgun (WGS) entry which is preliminary data.</text>
</comment>
<organism evidence="1 2">
    <name type="scientific">Thermoanaerobacter pentosaceus</name>
    <dbReference type="NCBI Taxonomy" id="694059"/>
    <lineage>
        <taxon>Bacteria</taxon>
        <taxon>Bacillati</taxon>
        <taxon>Bacillota</taxon>
        <taxon>Clostridia</taxon>
        <taxon>Thermoanaerobacterales</taxon>
        <taxon>Thermoanaerobacteraceae</taxon>
        <taxon>Thermoanaerobacter</taxon>
    </lineage>
</organism>
<protein>
    <submittedName>
        <fullName evidence="1">UDP-N-acetylmuramate-alanine ligase</fullName>
    </submittedName>
</protein>
<proteinExistence type="predicted"/>
<keyword evidence="1" id="KW-0436">Ligase</keyword>
<dbReference type="InterPro" id="IPR036565">
    <property type="entry name" value="Mur-like_cat_sf"/>
</dbReference>
<dbReference type="EMBL" id="JAURUP010000004">
    <property type="protein sequence ID" value="MDP9750140.1"/>
    <property type="molecule type" value="Genomic_DNA"/>
</dbReference>
<dbReference type="Gene3D" id="3.40.1190.10">
    <property type="entry name" value="Mur-like, catalytic domain"/>
    <property type="match status" value="1"/>
</dbReference>
<keyword evidence="2" id="KW-1185">Reference proteome</keyword>
<name>A0ABT9M244_9THEO</name>
<dbReference type="Proteomes" id="UP001223886">
    <property type="component" value="Unassembled WGS sequence"/>
</dbReference>
<sequence>MVYIFVGGSSEKSLLIRFLSYCVNSKEAVIGQLKNYNERADILIISDILNEEDFNKFKNYIYSFPSSIIITNGDDELSNKLFSKGINSTLITCGLNPKSSITASSISYEEEGYEFNYCVQRAFFNLKGKLIEPLEIPVEIKVSEQYNIYDSLFVITVLLILGNEIKDIQNVVKTFKDSGQWQFFKN</sequence>
<gene>
    <name evidence="1" type="ORF">J2S24_000606</name>
</gene>
<accession>A0ABT9M244</accession>
<dbReference type="SUPFAM" id="SSF53623">
    <property type="entry name" value="MurD-like peptide ligases, catalytic domain"/>
    <property type="match status" value="1"/>
</dbReference>
<evidence type="ECO:0000313" key="1">
    <source>
        <dbReference type="EMBL" id="MDP9750140.1"/>
    </source>
</evidence>
<reference evidence="1 2" key="1">
    <citation type="submission" date="2023-07" db="EMBL/GenBank/DDBJ databases">
        <title>Genomic Encyclopedia of Type Strains, Phase IV (KMG-IV): sequencing the most valuable type-strain genomes for metagenomic binning, comparative biology and taxonomic classification.</title>
        <authorList>
            <person name="Goeker M."/>
        </authorList>
    </citation>
    <scope>NUCLEOTIDE SEQUENCE [LARGE SCALE GENOMIC DNA]</scope>
    <source>
        <strain evidence="1 2">DSM 25963</strain>
    </source>
</reference>
<dbReference type="GO" id="GO:0016874">
    <property type="term" value="F:ligase activity"/>
    <property type="evidence" value="ECO:0007669"/>
    <property type="project" value="UniProtKB-KW"/>
</dbReference>